<sequence length="1371" mass="152194">MSRDNSEGGFFADLSAASEIGDMAVDLSETGDLSDLNTAIDMVQQVIDIAYAHGVYPTQQVINIMGMLSKRYQHTHNGADVELGISNGNTALRTMSPIDPGRRSLLINLGTLHCMRYDNRGTTEDFDQAITYVTTALSMSPWDFPLRHDLQYSLGTWFLDRYHMTQDATYLDRSVQAHEAALRLIPAGHPQLASRMATLAISLRERFERTDDINTLTRSIIVMEEAIRITPHNDPDRPLRLVQFGICLGKRFERIGNTTDLEEAIRLSEQAERLAGVGHGDRATILNQLGGWLGRRYENTRSVPDNERAIAVGNEALLLSPDDPRVMHNLGNALRLRFVNSSARADLDDSIKLDARSRELLPAGSPEIVSALFSRAKGLIERFRLVGYIGDLEDAITSSKEAVEIMPKNRLERFNIMMELAVSLKLRFEHSGRKSHSGSTEDLDDAISLGEQVLREAPRDYPERADWLGAHGNALGARFETMGDAKDLEEAIRLTGEAVAIDPRNDHSVADKLSDYGFWLGQRFEQTGNTHDLNKAIELTDKAVKAVFITDTDKARLQTNLGRWLARRFERVGALGDLNQAIEVTKLGVDLTPKKNIDRPARLNGLSNWYNLRYNRENRIDDLNKSIDNLLAALDETPGGHPWGPLFMLSLADRLHTRGLTGGGGRKDDLDEAVQQFEEALKLLPENHYPHRLSAFNNLANTLRGRFIHFGRNSNSTDDIDRSIKMLTEVISTMDVKHSLRAGVLFNLGTSYQARFDHAGNPLPTDQEAALRSFMDCFRRPNFAPSYRIEGARRAAIILESLLRSQEAVELLKEAIDLFPVLSPRSLSRSDQQEVLGQIAGIASMAAAIALKSGTSYYSVLTLLERGRGIIASLLMETRMDLSMLDSEAASEFLKAREKLDALHLAAVHSAADLTSPDMDDEVSRSYWVSNSQSRYAAEEELQAIIKKIQADPKTQGFLGPPSKDELMEVIGDDTIVVISAASYRCDAFVIDSQYGVRLVELTRLKLEDIDTWVKRLRSSRPFIDLTMLEWLWDDIAGPILEKLGFNRSPPDRNLPRIFWILTGPLSHLPIHAAGWHAKRSTETVMDRVMSSYSSSLRSLVHGKKTNLRNLGKASDQKALLIGMGKTPGGSGLADLPFAVKEVERLEKLCSLLNLDPIRLSCQSREAVLAQLAGCILFHFAGHGHSDPLDPSHSGLLLEDGLLTVADFQFHKMGEQAPFLGFLSACLTGANDVDRLVDEGIHLISACQLAGFRHVIGALWQVFDDSSVEVAESVYEGIAEREMTDRSVCAGLHSALVRLRDAWIAERSSITSDVARLPTTNAVELTVLDSEVEETAGEGKDGERDGRLQLRKAPAVALVRADWIPYVHYGQ</sequence>
<evidence type="ECO:0000313" key="4">
    <source>
        <dbReference type="EMBL" id="CZR64738.1"/>
    </source>
</evidence>
<dbReference type="SUPFAM" id="SSF81901">
    <property type="entry name" value="HCP-like"/>
    <property type="match status" value="1"/>
</dbReference>
<dbReference type="Proteomes" id="UP000184330">
    <property type="component" value="Unassembled WGS sequence"/>
</dbReference>
<organism evidence="4 5">
    <name type="scientific">Phialocephala subalpina</name>
    <dbReference type="NCBI Taxonomy" id="576137"/>
    <lineage>
        <taxon>Eukaryota</taxon>
        <taxon>Fungi</taxon>
        <taxon>Dikarya</taxon>
        <taxon>Ascomycota</taxon>
        <taxon>Pezizomycotina</taxon>
        <taxon>Leotiomycetes</taxon>
        <taxon>Helotiales</taxon>
        <taxon>Mollisiaceae</taxon>
        <taxon>Phialocephala</taxon>
        <taxon>Phialocephala fortinii species complex</taxon>
    </lineage>
</organism>
<dbReference type="SUPFAM" id="SSF48452">
    <property type="entry name" value="TPR-like"/>
    <property type="match status" value="2"/>
</dbReference>
<dbReference type="Gene3D" id="1.25.40.10">
    <property type="entry name" value="Tetratricopeptide repeat domain"/>
    <property type="match status" value="4"/>
</dbReference>
<proteinExistence type="predicted"/>
<dbReference type="Pfam" id="PF12770">
    <property type="entry name" value="CHAT"/>
    <property type="match status" value="1"/>
</dbReference>
<name>A0A1L7XI95_9HELO</name>
<dbReference type="InterPro" id="IPR011990">
    <property type="entry name" value="TPR-like_helical_dom_sf"/>
</dbReference>
<evidence type="ECO:0000313" key="5">
    <source>
        <dbReference type="Proteomes" id="UP000184330"/>
    </source>
</evidence>
<keyword evidence="1" id="KW-0677">Repeat</keyword>
<dbReference type="InterPro" id="IPR050498">
    <property type="entry name" value="Ycf3"/>
</dbReference>
<dbReference type="PANTHER" id="PTHR44858">
    <property type="entry name" value="TETRATRICOPEPTIDE REPEAT PROTEIN 6"/>
    <property type="match status" value="1"/>
</dbReference>
<feature type="domain" description="CHAT" evidence="3">
    <location>
        <begin position="1029"/>
        <end position="1294"/>
    </location>
</feature>
<evidence type="ECO:0000256" key="2">
    <source>
        <dbReference type="ARBA" id="ARBA00022803"/>
    </source>
</evidence>
<protein>
    <recommendedName>
        <fullName evidence="3">CHAT domain-containing protein</fullName>
    </recommendedName>
</protein>
<keyword evidence="2" id="KW-0802">TPR repeat</keyword>
<dbReference type="STRING" id="576137.A0A1L7XI95"/>
<evidence type="ECO:0000259" key="3">
    <source>
        <dbReference type="Pfam" id="PF12770"/>
    </source>
</evidence>
<dbReference type="OrthoDB" id="5405072at2759"/>
<reference evidence="4 5" key="1">
    <citation type="submission" date="2016-03" db="EMBL/GenBank/DDBJ databases">
        <authorList>
            <person name="Ploux O."/>
        </authorList>
    </citation>
    <scope>NUCLEOTIDE SEQUENCE [LARGE SCALE GENOMIC DNA]</scope>
    <source>
        <strain evidence="4 5">UAMH 11012</strain>
    </source>
</reference>
<gene>
    <name evidence="4" type="ORF">PAC_14637</name>
</gene>
<accession>A0A1L7XI95</accession>
<evidence type="ECO:0000256" key="1">
    <source>
        <dbReference type="ARBA" id="ARBA00022737"/>
    </source>
</evidence>
<dbReference type="PANTHER" id="PTHR44858:SF1">
    <property type="entry name" value="UDP-N-ACETYLGLUCOSAMINE--PEPTIDE N-ACETYLGLUCOSAMINYLTRANSFERASE SPINDLY-RELATED"/>
    <property type="match status" value="1"/>
</dbReference>
<dbReference type="EMBL" id="FJOG01000027">
    <property type="protein sequence ID" value="CZR64738.1"/>
    <property type="molecule type" value="Genomic_DNA"/>
</dbReference>
<dbReference type="InterPro" id="IPR024983">
    <property type="entry name" value="CHAT_dom"/>
</dbReference>
<keyword evidence="5" id="KW-1185">Reference proteome</keyword>